<evidence type="ECO:0000256" key="1">
    <source>
        <dbReference type="SAM" id="SignalP"/>
    </source>
</evidence>
<keyword evidence="1" id="KW-0732">Signal</keyword>
<evidence type="ECO:0000313" key="2">
    <source>
        <dbReference type="EMBL" id="QSQ14538.1"/>
    </source>
</evidence>
<proteinExistence type="predicted"/>
<evidence type="ECO:0008006" key="4">
    <source>
        <dbReference type="Google" id="ProtNLM"/>
    </source>
</evidence>
<sequence>MKTPLAAVTAICLFFSPAMAQAEEADPSWTQAANAACSKAAGRSAKVIPDWSVVDVEKCDNVTCDAGGSKLRINLPDGSPCIRYLIVTPPPRPVKGTCVKASCKVK</sequence>
<dbReference type="RefSeq" id="WP_206716312.1">
    <property type="nucleotide sequence ID" value="NZ_CP071091.1"/>
</dbReference>
<gene>
    <name evidence="2" type="ORF">JY572_00100</name>
</gene>
<feature type="chain" id="PRO_5046602007" description="Lipoprotein" evidence="1">
    <location>
        <begin position="21"/>
        <end position="106"/>
    </location>
</feature>
<dbReference type="Proteomes" id="UP000663090">
    <property type="component" value="Chromosome"/>
</dbReference>
<evidence type="ECO:0000313" key="3">
    <source>
        <dbReference type="Proteomes" id="UP000663090"/>
    </source>
</evidence>
<organism evidence="2 3">
    <name type="scientific">Myxococcus landrumensis</name>
    <dbReference type="NCBI Taxonomy" id="2813577"/>
    <lineage>
        <taxon>Bacteria</taxon>
        <taxon>Pseudomonadati</taxon>
        <taxon>Myxococcota</taxon>
        <taxon>Myxococcia</taxon>
        <taxon>Myxococcales</taxon>
        <taxon>Cystobacterineae</taxon>
        <taxon>Myxococcaceae</taxon>
        <taxon>Myxococcus</taxon>
    </lineage>
</organism>
<accession>A0ABX7N7C0</accession>
<reference evidence="2 3" key="1">
    <citation type="submission" date="2021-02" db="EMBL/GenBank/DDBJ databases">
        <title>De Novo genome assembly of isolated myxobacteria.</title>
        <authorList>
            <person name="Stevens D.C."/>
        </authorList>
    </citation>
    <scope>NUCLEOTIDE SEQUENCE [LARGE SCALE GENOMIC DNA]</scope>
    <source>
        <strain evidence="2 3">SCHIC003</strain>
    </source>
</reference>
<feature type="signal peptide" evidence="1">
    <location>
        <begin position="1"/>
        <end position="20"/>
    </location>
</feature>
<name>A0ABX7N7C0_9BACT</name>
<keyword evidence="3" id="KW-1185">Reference proteome</keyword>
<protein>
    <recommendedName>
        <fullName evidence="4">Lipoprotein</fullName>
    </recommendedName>
</protein>
<dbReference type="EMBL" id="CP071091">
    <property type="protein sequence ID" value="QSQ14538.1"/>
    <property type="molecule type" value="Genomic_DNA"/>
</dbReference>